<dbReference type="GeneID" id="17318451"/>
<evidence type="ECO:0000259" key="7">
    <source>
        <dbReference type="Pfam" id="PF12341"/>
    </source>
</evidence>
<sequence>PDLPDLRGRELHDKAIGCMAIAPNSVTMATGSEDGFVRLFSIKSPAGEELAVAAEFVEACARFGGPVRALDFSPTGAFLAAGGDEPGVLKIIMTAQTSNVTILRAPAAGMGNDAISSVAFDPTGDFVATIGEKGKAVIWDVEKCKLISEVDLNNRTANCLSWAPGGGSIVFGTNKGIVVAARTTWLFDHLLEDTADQDDDDDEIYAASSGKDSVSALAWSPNGRYLLAAKEDASISLWDVPVKKVLGCWKAQEAPQRLLWHPAVNAMLFIDKIGQWGIVPDVVPQHMLSPHSDAPSVELPVLPETNGKQNAKDIMADLGDDDDDGTGDVRRSKGAKLRRQMQQERKKKTQTGKANKNKKNKKKGMNAEATDDDENDFETDFQFNASDVEADDEDDVRDRNEDTSESEGASESDEEIPGEFAGLENGGVRLPRRKSRSSSGGRRRRSRSSFVRQRPFVPTSTPLLEKKNKKRHILAWNLVGAVLSFDEGSHDVVEIEFSDATKRSVGIKDHFGYTMGCLSETGVLLASPKKAEHGSLITFRPFSSWSNNSDWTQFLPADEDISVVALGQRFAAVATTPNNVVRLFSLTGIQTSTFGAPGTVISMAASGDQLAVVYASRESPVLMCELLDVSTLGDVEKLCFSGNMMMCPDTRLEWVGFAADSGDLCSYDSNGWLWMLTDPKGGKRWVPLMQNAAKAAECDWFWVASATSSNLIGVPCLSNERHPPAKPRPALRTLPLSYPVIEQVSKSGKATITERYLRTKLQLRRALSAKAEVDEGADSDDPDADAAEDVVRRMEVETDKCVLPLMEEACRTEHNMRGLDLATRLHTKVSFKYAIELATHFKREALATRVKQVALRKMEVMDTVQSGERVPHVQKRVASSPVTPAPEGPRVVEKGANALPEVDMGDISDDEEEPLRRGAGESEGPEEAEGEVEGTEEAEGAEEAEEAEEEEKAKKRKPVEKRGSLAKEVEERAARKRKLRAIEMSQASVKGAGPGGKRAKTAEGSAKKRPRNRFLKR</sequence>
<evidence type="ECO:0000256" key="4">
    <source>
        <dbReference type="ARBA" id="ARBA00023242"/>
    </source>
</evidence>
<evidence type="ECO:0000256" key="6">
    <source>
        <dbReference type="SAM" id="MobiDB-lite"/>
    </source>
</evidence>
<dbReference type="PROSITE" id="PS50294">
    <property type="entry name" value="WD_REPEATS_REGION"/>
    <property type="match status" value="1"/>
</dbReference>
<dbReference type="Proteomes" id="UP000012073">
    <property type="component" value="Unassembled WGS sequence"/>
</dbReference>
<organism evidence="9 10">
    <name type="scientific">Chondrus crispus</name>
    <name type="common">Carrageen Irish moss</name>
    <name type="synonym">Polymorpha crispa</name>
    <dbReference type="NCBI Taxonomy" id="2769"/>
    <lineage>
        <taxon>Eukaryota</taxon>
        <taxon>Rhodophyta</taxon>
        <taxon>Florideophyceae</taxon>
        <taxon>Rhodymeniophycidae</taxon>
        <taxon>Gigartinales</taxon>
        <taxon>Gigartinaceae</taxon>
        <taxon>Chondrus</taxon>
    </lineage>
</organism>
<feature type="region of interest" description="Disordered" evidence="6">
    <location>
        <begin position="863"/>
        <end position="1017"/>
    </location>
</feature>
<feature type="compositionally biased region" description="Acidic residues" evidence="6">
    <location>
        <begin position="403"/>
        <end position="417"/>
    </location>
</feature>
<feature type="domain" description="WDHD1/CFT4 second beta-propeller" evidence="7">
    <location>
        <begin position="455"/>
        <end position="740"/>
    </location>
</feature>
<dbReference type="KEGG" id="ccp:CHC_T00000739001"/>
<dbReference type="PROSITE" id="PS50082">
    <property type="entry name" value="WD_REPEATS_2"/>
    <property type="match status" value="3"/>
</dbReference>
<feature type="compositionally biased region" description="Acidic residues" evidence="6">
    <location>
        <begin position="923"/>
        <end position="950"/>
    </location>
</feature>
<accession>R7QSF3</accession>
<dbReference type="InterPro" id="IPR048591">
    <property type="entry name" value="WDHD1/CFT4_hel"/>
</dbReference>
<evidence type="ECO:0000256" key="2">
    <source>
        <dbReference type="ARBA" id="ARBA00022574"/>
    </source>
</evidence>
<feature type="region of interest" description="Disordered" evidence="6">
    <location>
        <begin position="314"/>
        <end position="454"/>
    </location>
</feature>
<keyword evidence="2 5" id="KW-0853">WD repeat</keyword>
<dbReference type="Gene3D" id="2.130.10.10">
    <property type="entry name" value="YVTN repeat-like/Quinoprotein amine dehydrogenase"/>
    <property type="match status" value="1"/>
</dbReference>
<dbReference type="InterPro" id="IPR019775">
    <property type="entry name" value="WD40_repeat_CS"/>
</dbReference>
<dbReference type="PANTHER" id="PTHR19932">
    <property type="entry name" value="WD REPEAT AND HMG-BOX DNA BINDING PROTEIN"/>
    <property type="match status" value="1"/>
</dbReference>
<protein>
    <submittedName>
        <fullName evidence="9">Uncharacterized protein</fullName>
    </submittedName>
</protein>
<feature type="compositionally biased region" description="Basic residues" evidence="6">
    <location>
        <begin position="332"/>
        <end position="364"/>
    </location>
</feature>
<dbReference type="Gramene" id="CDF40441">
    <property type="protein sequence ID" value="CDF40441"/>
    <property type="gene ID" value="CHC_T00000739001"/>
</dbReference>
<dbReference type="Pfam" id="PF00400">
    <property type="entry name" value="WD40"/>
    <property type="match status" value="4"/>
</dbReference>
<feature type="repeat" description="WD" evidence="5">
    <location>
        <begin position="207"/>
        <end position="240"/>
    </location>
</feature>
<feature type="compositionally biased region" description="Basic residues" evidence="6">
    <location>
        <begin position="1007"/>
        <end position="1017"/>
    </location>
</feature>
<dbReference type="GO" id="GO:0003682">
    <property type="term" value="F:chromatin binding"/>
    <property type="evidence" value="ECO:0007669"/>
    <property type="project" value="TreeGrafter"/>
</dbReference>
<dbReference type="GO" id="GO:0006281">
    <property type="term" value="P:DNA repair"/>
    <property type="evidence" value="ECO:0007669"/>
    <property type="project" value="TreeGrafter"/>
</dbReference>
<dbReference type="STRING" id="2769.R7QSF3"/>
<dbReference type="AlphaFoldDB" id="R7QSF3"/>
<dbReference type="Pfam" id="PF20946">
    <property type="entry name" value="Ctf4_C"/>
    <property type="match status" value="1"/>
</dbReference>
<dbReference type="EMBL" id="HG002179">
    <property type="protein sequence ID" value="CDF40441.1"/>
    <property type="molecule type" value="Genomic_DNA"/>
</dbReference>
<dbReference type="PROSITE" id="PS00678">
    <property type="entry name" value="WD_REPEATS_1"/>
    <property type="match status" value="1"/>
</dbReference>
<reference evidence="10" key="1">
    <citation type="journal article" date="2013" name="Proc. Natl. Acad. Sci. U.S.A.">
        <title>Genome structure and metabolic features in the red seaweed Chondrus crispus shed light on evolution of the Archaeplastida.</title>
        <authorList>
            <person name="Collen J."/>
            <person name="Porcel B."/>
            <person name="Carre W."/>
            <person name="Ball S.G."/>
            <person name="Chaparro C."/>
            <person name="Tonon T."/>
            <person name="Barbeyron T."/>
            <person name="Michel G."/>
            <person name="Noel B."/>
            <person name="Valentin K."/>
            <person name="Elias M."/>
            <person name="Artiguenave F."/>
            <person name="Arun A."/>
            <person name="Aury J.M."/>
            <person name="Barbosa-Neto J.F."/>
            <person name="Bothwell J.H."/>
            <person name="Bouget F.Y."/>
            <person name="Brillet L."/>
            <person name="Cabello-Hurtado F."/>
            <person name="Capella-Gutierrez S."/>
            <person name="Charrier B."/>
            <person name="Cladiere L."/>
            <person name="Cock J.M."/>
            <person name="Coelho S.M."/>
            <person name="Colleoni C."/>
            <person name="Czjzek M."/>
            <person name="Da Silva C."/>
            <person name="Delage L."/>
            <person name="Denoeud F."/>
            <person name="Deschamps P."/>
            <person name="Dittami S.M."/>
            <person name="Gabaldon T."/>
            <person name="Gachon C.M."/>
            <person name="Groisillier A."/>
            <person name="Herve C."/>
            <person name="Jabbari K."/>
            <person name="Katinka M."/>
            <person name="Kloareg B."/>
            <person name="Kowalczyk N."/>
            <person name="Labadie K."/>
            <person name="Leblanc C."/>
            <person name="Lopez P.J."/>
            <person name="McLachlan D.H."/>
            <person name="Meslet-Cladiere L."/>
            <person name="Moustafa A."/>
            <person name="Nehr Z."/>
            <person name="Nyvall Collen P."/>
            <person name="Panaud O."/>
            <person name="Partensky F."/>
            <person name="Poulain J."/>
            <person name="Rensing S.A."/>
            <person name="Rousvoal S."/>
            <person name="Samson G."/>
            <person name="Symeonidi A."/>
            <person name="Weissenbach J."/>
            <person name="Zambounis A."/>
            <person name="Wincker P."/>
            <person name="Boyen C."/>
        </authorList>
    </citation>
    <scope>NUCLEOTIDE SEQUENCE [LARGE SCALE GENOMIC DNA]</scope>
    <source>
        <strain evidence="10">cv. Stackhouse</strain>
    </source>
</reference>
<keyword evidence="3" id="KW-0677">Repeat</keyword>
<evidence type="ECO:0000259" key="8">
    <source>
        <dbReference type="Pfam" id="PF20946"/>
    </source>
</evidence>
<dbReference type="PANTHER" id="PTHR19932:SF10">
    <property type="entry name" value="WD REPEAT AND HMG-BOX DNA-BINDING PROTEIN 1"/>
    <property type="match status" value="1"/>
</dbReference>
<evidence type="ECO:0000256" key="1">
    <source>
        <dbReference type="ARBA" id="ARBA00004123"/>
    </source>
</evidence>
<dbReference type="PhylomeDB" id="R7QSF3"/>
<dbReference type="OMA" id="HASWARI"/>
<dbReference type="RefSeq" id="XP_005710735.1">
    <property type="nucleotide sequence ID" value="XM_005710678.1"/>
</dbReference>
<evidence type="ECO:0000256" key="5">
    <source>
        <dbReference type="PROSITE-ProRule" id="PRU00221"/>
    </source>
</evidence>
<dbReference type="OrthoDB" id="427368at2759"/>
<name>R7QSF3_CHOCR</name>
<feature type="compositionally biased region" description="Basic residues" evidence="6">
    <location>
        <begin position="430"/>
        <end position="447"/>
    </location>
</feature>
<dbReference type="InterPro" id="IPR022100">
    <property type="entry name" value="WDHD1/CFT4_beta-prop_2nd"/>
</dbReference>
<comment type="subcellular location">
    <subcellularLocation>
        <location evidence="1">Nucleus</location>
    </subcellularLocation>
</comment>
<feature type="compositionally biased region" description="Acidic residues" evidence="6">
    <location>
        <begin position="903"/>
        <end position="913"/>
    </location>
</feature>
<keyword evidence="10" id="KW-1185">Reference proteome</keyword>
<dbReference type="GO" id="GO:0006261">
    <property type="term" value="P:DNA-templated DNA replication"/>
    <property type="evidence" value="ECO:0007669"/>
    <property type="project" value="TreeGrafter"/>
</dbReference>
<feature type="domain" description="WDHD1/CFT4 helical bundle" evidence="8">
    <location>
        <begin position="778"/>
        <end position="859"/>
    </location>
</feature>
<dbReference type="SMART" id="SM00320">
    <property type="entry name" value="WD40"/>
    <property type="match status" value="4"/>
</dbReference>
<dbReference type="InterPro" id="IPR001680">
    <property type="entry name" value="WD40_rpt"/>
</dbReference>
<proteinExistence type="predicted"/>
<evidence type="ECO:0000313" key="9">
    <source>
        <dbReference type="EMBL" id="CDF40441.1"/>
    </source>
</evidence>
<feature type="non-terminal residue" evidence="9">
    <location>
        <position position="1"/>
    </location>
</feature>
<dbReference type="InterPro" id="IPR036322">
    <property type="entry name" value="WD40_repeat_dom_sf"/>
</dbReference>
<evidence type="ECO:0000313" key="10">
    <source>
        <dbReference type="Proteomes" id="UP000012073"/>
    </source>
</evidence>
<dbReference type="SUPFAM" id="SSF50978">
    <property type="entry name" value="WD40 repeat-like"/>
    <property type="match status" value="1"/>
</dbReference>
<feature type="repeat" description="WD" evidence="5">
    <location>
        <begin position="112"/>
        <end position="149"/>
    </location>
</feature>
<feature type="compositionally biased region" description="Acidic residues" evidence="6">
    <location>
        <begin position="369"/>
        <end position="379"/>
    </location>
</feature>
<dbReference type="Pfam" id="PF12341">
    <property type="entry name" value="Mcl1_mid"/>
    <property type="match status" value="1"/>
</dbReference>
<dbReference type="GO" id="GO:0043596">
    <property type="term" value="C:nuclear replication fork"/>
    <property type="evidence" value="ECO:0007669"/>
    <property type="project" value="TreeGrafter"/>
</dbReference>
<gene>
    <name evidence="9" type="ORF">CHC_T00000739001</name>
</gene>
<feature type="compositionally biased region" description="Basic and acidic residues" evidence="6">
    <location>
        <begin position="960"/>
        <end position="973"/>
    </location>
</feature>
<feature type="repeat" description="WD" evidence="5">
    <location>
        <begin position="9"/>
        <end position="44"/>
    </location>
</feature>
<keyword evidence="4" id="KW-0539">Nucleus</keyword>
<dbReference type="InterPro" id="IPR015943">
    <property type="entry name" value="WD40/YVTN_repeat-like_dom_sf"/>
</dbReference>
<evidence type="ECO:0000256" key="3">
    <source>
        <dbReference type="ARBA" id="ARBA00022737"/>
    </source>
</evidence>
<dbReference type="GO" id="GO:0000278">
    <property type="term" value="P:mitotic cell cycle"/>
    <property type="evidence" value="ECO:0007669"/>
    <property type="project" value="TreeGrafter"/>
</dbReference>